<dbReference type="EMBL" id="PYSW02000017">
    <property type="protein sequence ID" value="KAG2386010.1"/>
    <property type="molecule type" value="Genomic_DNA"/>
</dbReference>
<dbReference type="RefSeq" id="XP_044550003.1">
    <property type="nucleotide sequence ID" value="XM_044692656.1"/>
</dbReference>
<name>A0AA88GSF6_NAELO</name>
<gene>
    <name evidence="2" type="ORF">C9374_003159</name>
</gene>
<feature type="compositionally biased region" description="Polar residues" evidence="1">
    <location>
        <begin position="20"/>
        <end position="34"/>
    </location>
</feature>
<evidence type="ECO:0000313" key="3">
    <source>
        <dbReference type="Proteomes" id="UP000816034"/>
    </source>
</evidence>
<dbReference type="Proteomes" id="UP000816034">
    <property type="component" value="Unassembled WGS sequence"/>
</dbReference>
<evidence type="ECO:0000256" key="1">
    <source>
        <dbReference type="SAM" id="MobiDB-lite"/>
    </source>
</evidence>
<dbReference type="GeneID" id="68095614"/>
<protein>
    <submittedName>
        <fullName evidence="2">Uncharacterized protein</fullName>
    </submittedName>
</protein>
<feature type="region of interest" description="Disordered" evidence="1">
    <location>
        <begin position="20"/>
        <end position="64"/>
    </location>
</feature>
<dbReference type="AlphaFoldDB" id="A0AA88GSF6"/>
<evidence type="ECO:0000313" key="2">
    <source>
        <dbReference type="EMBL" id="KAG2386010.1"/>
    </source>
</evidence>
<organism evidence="2 3">
    <name type="scientific">Naegleria lovaniensis</name>
    <name type="common">Amoeba</name>
    <dbReference type="NCBI Taxonomy" id="51637"/>
    <lineage>
        <taxon>Eukaryota</taxon>
        <taxon>Discoba</taxon>
        <taxon>Heterolobosea</taxon>
        <taxon>Tetramitia</taxon>
        <taxon>Eutetramitia</taxon>
        <taxon>Vahlkampfiidae</taxon>
        <taxon>Naegleria</taxon>
    </lineage>
</organism>
<sequence>MLSDDSELWHPRCDHQVVQNPISRMDTKQQQAENRNPHKSLPKSIARQFMSENGLKNKKKGRNRRKNQWKLDDFVVFALGDGANQNKKDVKQNPKHTKVKLMNPTGSGGELFKQLPREILFKVFSFLSLNDNAVKSILYISRNITLTMLNIDDFGESSFTGQNIQFCEYFRLLTFLKQRKEIEDIENYVRNRKTFLKTLGDLHSASSQLQTEWNVLSFTQQLNEFNKKKSKFVSLIQNEQGRFSASDIKYKLLKSLKIMNNLFPGWLSPFLQSDITDMQSMNEIIERSANLKNLRDVIHKNRKVGIPVVTPDASESIAYNERIDAEVKEMLFAKKASSRSRKQRNWKQELSRLITLRSIRDKIKDTIYSLTQNTITGVRYGMRKNEYLRKVSFGFTRQLRPPEYSEHAQFHYSHDFKDNIYSLMDLLKMLNDKSRYFYLFTKSYAHGKNRLASNFKNRPNGHVNLFQNLLSLFNMIAREARMNKNILESVANLRRSSQITPAVITIRRGCEIVQPETTVQQRTQQQSLGDEWNFNLESQTDFIVHHFTQFVAKNWKYYCISKYCSQNIRVDYDRFMIDFLLDGSRHSFRNFVLLGDFMKIFIEKHTNAFNKFGKMFLDHLNHPENISANTPLIRVSKFSSKLKITPHNLIPMPTTRGRGRGRGRGQSDRGRGRGGRGSNRGQSNQ</sequence>
<keyword evidence="3" id="KW-1185">Reference proteome</keyword>
<feature type="region of interest" description="Disordered" evidence="1">
    <location>
        <begin position="647"/>
        <end position="685"/>
    </location>
</feature>
<accession>A0AA88GSF6</accession>
<proteinExistence type="predicted"/>
<reference evidence="2 3" key="1">
    <citation type="journal article" date="2018" name="BMC Genomics">
        <title>The genome of Naegleria lovaniensis, the basis for a comparative approach to unravel pathogenicity factors of the human pathogenic amoeba N. fowleri.</title>
        <authorList>
            <person name="Liechti N."/>
            <person name="Schurch N."/>
            <person name="Bruggmann R."/>
            <person name="Wittwer M."/>
        </authorList>
    </citation>
    <scope>NUCLEOTIDE SEQUENCE [LARGE SCALE GENOMIC DNA]</scope>
    <source>
        <strain evidence="2 3">ATCC 30569</strain>
    </source>
</reference>
<comment type="caution">
    <text evidence="2">The sequence shown here is derived from an EMBL/GenBank/DDBJ whole genome shotgun (WGS) entry which is preliminary data.</text>
</comment>